<accession>A0ABP9G0K8</accession>
<dbReference type="Gene3D" id="3.30.750.24">
    <property type="entry name" value="STAS domain"/>
    <property type="match status" value="1"/>
</dbReference>
<keyword evidence="3 5" id="KW-1133">Transmembrane helix</keyword>
<dbReference type="PROSITE" id="PS01130">
    <property type="entry name" value="SLC26A"/>
    <property type="match status" value="1"/>
</dbReference>
<evidence type="ECO:0000256" key="1">
    <source>
        <dbReference type="ARBA" id="ARBA00004141"/>
    </source>
</evidence>
<name>A0ABP9G0K8_9MICC</name>
<organism evidence="7 8">
    <name type="scientific">Nesterenkonia rhizosphaerae</name>
    <dbReference type="NCBI Taxonomy" id="1348272"/>
    <lineage>
        <taxon>Bacteria</taxon>
        <taxon>Bacillati</taxon>
        <taxon>Actinomycetota</taxon>
        <taxon>Actinomycetes</taxon>
        <taxon>Micrococcales</taxon>
        <taxon>Micrococcaceae</taxon>
        <taxon>Nesterenkonia</taxon>
    </lineage>
</organism>
<feature type="transmembrane region" description="Helical" evidence="5">
    <location>
        <begin position="186"/>
        <end position="206"/>
    </location>
</feature>
<keyword evidence="8" id="KW-1185">Reference proteome</keyword>
<dbReference type="PANTHER" id="PTHR43310:SF1">
    <property type="entry name" value="SULFATE TRANSPORTER YBAR-RELATED"/>
    <property type="match status" value="1"/>
</dbReference>
<feature type="transmembrane region" description="Helical" evidence="5">
    <location>
        <begin position="154"/>
        <end position="174"/>
    </location>
</feature>
<dbReference type="RefSeq" id="WP_345477028.1">
    <property type="nucleotide sequence ID" value="NZ_BAABLW010000005.1"/>
</dbReference>
<feature type="transmembrane region" description="Helical" evidence="5">
    <location>
        <begin position="32"/>
        <end position="53"/>
    </location>
</feature>
<dbReference type="PANTHER" id="PTHR43310">
    <property type="entry name" value="SULFATE TRANSPORTER YBAR-RELATED"/>
    <property type="match status" value="1"/>
</dbReference>
<dbReference type="CDD" id="cd07042">
    <property type="entry name" value="STAS_SulP_like_sulfate_transporter"/>
    <property type="match status" value="1"/>
</dbReference>
<dbReference type="SUPFAM" id="SSF52091">
    <property type="entry name" value="SpoIIaa-like"/>
    <property type="match status" value="1"/>
</dbReference>
<reference evidence="8" key="1">
    <citation type="journal article" date="2019" name="Int. J. Syst. Evol. Microbiol.">
        <title>The Global Catalogue of Microorganisms (GCM) 10K type strain sequencing project: providing services to taxonomists for standard genome sequencing and annotation.</title>
        <authorList>
            <consortium name="The Broad Institute Genomics Platform"/>
            <consortium name="The Broad Institute Genome Sequencing Center for Infectious Disease"/>
            <person name="Wu L."/>
            <person name="Ma J."/>
        </authorList>
    </citation>
    <scope>NUCLEOTIDE SEQUENCE [LARGE SCALE GENOMIC DNA]</scope>
    <source>
        <strain evidence="8">JCM 19129</strain>
    </source>
</reference>
<comment type="caution">
    <text evidence="7">The sequence shown here is derived from an EMBL/GenBank/DDBJ whole genome shotgun (WGS) entry which is preliminary data.</text>
</comment>
<feature type="domain" description="STAS" evidence="6">
    <location>
        <begin position="417"/>
        <end position="494"/>
    </location>
</feature>
<dbReference type="InterPro" id="IPR036513">
    <property type="entry name" value="STAS_dom_sf"/>
</dbReference>
<dbReference type="InterPro" id="IPR011547">
    <property type="entry name" value="SLC26A/SulP_dom"/>
</dbReference>
<dbReference type="Pfam" id="PF00916">
    <property type="entry name" value="Sulfate_transp"/>
    <property type="match status" value="2"/>
</dbReference>
<comment type="subcellular location">
    <subcellularLocation>
        <location evidence="1">Membrane</location>
        <topology evidence="1">Multi-pass membrane protein</topology>
    </subcellularLocation>
</comment>
<sequence>MPLATPPAQPLPAERQSVLRTLRSPRLLKVEILAGLVTALALIPESMAFAIIAGVDPRVGLYASVVMAISIAFVGGRPAMVSGGAGATALVIAPLVAAYGLDYFIAAVILAGVFQVLLAVVGVAKLMRFIPRSVMIGFVNGLAILIFSSQFPELIGVPGLVYPLVGLGLLIVFLFPKLTRAVPAPFVTIVVLTVITASFALAVPTVSDRGELPENLPQLFIPEVPLSLETFQIIALYALGMAFVGLLESLMTGKLVDDITDTHSNKTRESWGQGVSNMLSGFTGGMGGCAMIGQTMINVKAAGARTRISTFLAGVFILVLVLAMGEVVGMIPMAALVAVMVFVSFITFDWHSIAPGTLRAMPKSETTVMLVTTATTVITHNLAIGVGVGVLTAMVLFAHRVSRFAQVHREEHDGDSVTYRVEGELFFASSNDLYYQFDYAEDPEHVVINFTDSHLWDASTVAALDSVVHKYESYGKYVEVTGLNEASAQMRERLTGRLGS</sequence>
<evidence type="ECO:0000313" key="8">
    <source>
        <dbReference type="Proteomes" id="UP001500368"/>
    </source>
</evidence>
<evidence type="ECO:0000256" key="3">
    <source>
        <dbReference type="ARBA" id="ARBA00022989"/>
    </source>
</evidence>
<keyword evidence="4 5" id="KW-0472">Membrane</keyword>
<feature type="transmembrane region" description="Helical" evidence="5">
    <location>
        <begin position="103"/>
        <end position="122"/>
    </location>
</feature>
<feature type="transmembrane region" description="Helical" evidence="5">
    <location>
        <begin position="315"/>
        <end position="348"/>
    </location>
</feature>
<evidence type="ECO:0000256" key="5">
    <source>
        <dbReference type="SAM" id="Phobius"/>
    </source>
</evidence>
<feature type="transmembrane region" description="Helical" evidence="5">
    <location>
        <begin position="368"/>
        <end position="398"/>
    </location>
</feature>
<evidence type="ECO:0000256" key="4">
    <source>
        <dbReference type="ARBA" id="ARBA00023136"/>
    </source>
</evidence>
<evidence type="ECO:0000259" key="6">
    <source>
        <dbReference type="PROSITE" id="PS50801"/>
    </source>
</evidence>
<dbReference type="PROSITE" id="PS50801">
    <property type="entry name" value="STAS"/>
    <property type="match status" value="1"/>
</dbReference>
<feature type="transmembrane region" description="Helical" evidence="5">
    <location>
        <begin position="59"/>
        <end position="75"/>
    </location>
</feature>
<dbReference type="EMBL" id="BAABLW010000005">
    <property type="protein sequence ID" value="GAA4917012.1"/>
    <property type="molecule type" value="Genomic_DNA"/>
</dbReference>
<evidence type="ECO:0000313" key="7">
    <source>
        <dbReference type="EMBL" id="GAA4917012.1"/>
    </source>
</evidence>
<gene>
    <name evidence="7" type="ORF">GCM10025790_10610</name>
</gene>
<dbReference type="InterPro" id="IPR052706">
    <property type="entry name" value="Membrane-Transporter-like"/>
</dbReference>
<dbReference type="InterPro" id="IPR002645">
    <property type="entry name" value="STAS_dom"/>
</dbReference>
<evidence type="ECO:0000256" key="2">
    <source>
        <dbReference type="ARBA" id="ARBA00022692"/>
    </source>
</evidence>
<feature type="transmembrane region" description="Helical" evidence="5">
    <location>
        <begin position="226"/>
        <end position="247"/>
    </location>
</feature>
<dbReference type="Proteomes" id="UP001500368">
    <property type="component" value="Unassembled WGS sequence"/>
</dbReference>
<proteinExistence type="predicted"/>
<protein>
    <submittedName>
        <fullName evidence="7">SulP family inorganic anion transporter</fullName>
    </submittedName>
</protein>
<feature type="transmembrane region" description="Helical" evidence="5">
    <location>
        <begin position="129"/>
        <end position="148"/>
    </location>
</feature>
<dbReference type="Pfam" id="PF01740">
    <property type="entry name" value="STAS"/>
    <property type="match status" value="1"/>
</dbReference>
<keyword evidence="2 5" id="KW-0812">Transmembrane</keyword>
<dbReference type="InterPro" id="IPR018045">
    <property type="entry name" value="S04_transporter_CS"/>
</dbReference>